<reference evidence="1 2" key="1">
    <citation type="submission" date="2024-09" db="EMBL/GenBank/DDBJ databases">
        <title>Chromosome-scale assembly of Riccia fluitans.</title>
        <authorList>
            <person name="Paukszto L."/>
            <person name="Sawicki J."/>
            <person name="Karawczyk K."/>
            <person name="Piernik-Szablinska J."/>
            <person name="Szczecinska M."/>
            <person name="Mazdziarz M."/>
        </authorList>
    </citation>
    <scope>NUCLEOTIDE SEQUENCE [LARGE SCALE GENOMIC DNA]</scope>
    <source>
        <strain evidence="1">Rf_01</strain>
        <tissue evidence="1">Aerial parts of the thallus</tissue>
    </source>
</reference>
<accession>A0ABD1XI01</accession>
<dbReference type="AlphaFoldDB" id="A0ABD1XI01"/>
<proteinExistence type="predicted"/>
<gene>
    <name evidence="1" type="ORF">R1flu_026901</name>
</gene>
<name>A0ABD1XI01_9MARC</name>
<comment type="caution">
    <text evidence="1">The sequence shown here is derived from an EMBL/GenBank/DDBJ whole genome shotgun (WGS) entry which is preliminary data.</text>
</comment>
<keyword evidence="2" id="KW-1185">Reference proteome</keyword>
<dbReference type="EMBL" id="JBHFFA010000008">
    <property type="protein sequence ID" value="KAL2608328.1"/>
    <property type="molecule type" value="Genomic_DNA"/>
</dbReference>
<organism evidence="1 2">
    <name type="scientific">Riccia fluitans</name>
    <dbReference type="NCBI Taxonomy" id="41844"/>
    <lineage>
        <taxon>Eukaryota</taxon>
        <taxon>Viridiplantae</taxon>
        <taxon>Streptophyta</taxon>
        <taxon>Embryophyta</taxon>
        <taxon>Marchantiophyta</taxon>
        <taxon>Marchantiopsida</taxon>
        <taxon>Marchantiidae</taxon>
        <taxon>Marchantiales</taxon>
        <taxon>Ricciaceae</taxon>
        <taxon>Riccia</taxon>
    </lineage>
</organism>
<evidence type="ECO:0000313" key="1">
    <source>
        <dbReference type="EMBL" id="KAL2608328.1"/>
    </source>
</evidence>
<protein>
    <submittedName>
        <fullName evidence="1">Uncharacterized protein</fullName>
    </submittedName>
</protein>
<sequence length="131" mass="14230">MCVESHPWKLLKASHLFRCKSEEALGLAWPGACQPFSFLCSVDQLELEAGGLDILGSDDEGAVGPDGAKVHGSLKPVPQRGLLRISYGPKAELSPTNNQNDQDTRVENYMSIRLSTNQCSNATSLLDDQSR</sequence>
<evidence type="ECO:0000313" key="2">
    <source>
        <dbReference type="Proteomes" id="UP001605036"/>
    </source>
</evidence>
<dbReference type="Proteomes" id="UP001605036">
    <property type="component" value="Unassembled WGS sequence"/>
</dbReference>